<sequence>MRLRIEHTTTYDFDQPVHYGLQQLRLTPKSRAGQAVVTWAMSIEGGSVQTEFNDHHQNRVSLIAFDTDATSVEVRCAGEVETADMHGVVGKHAGFAPLWFFQKSTELTRAGPNVRRLAKGLRDEVAEDLPRLHALSARIIEEVPYEIGTTHAATSAEDAIENGGGVCQDHAHIFVAAARALGYPARYVSGYLMMTDRIHQDASHAWAEAHVDGLGWVGFDVSNGYSPDPRYVRVATGLDYRDAAPISGMHFGGAGEAMAIDIIVQQQ</sequence>
<dbReference type="PANTHER" id="PTHR33490:SF6">
    <property type="entry name" value="SLL1049 PROTEIN"/>
    <property type="match status" value="1"/>
</dbReference>
<evidence type="ECO:0000313" key="2">
    <source>
        <dbReference type="EMBL" id="AHM05614.1"/>
    </source>
</evidence>
<dbReference type="eggNOG" id="COG1305">
    <property type="taxonomic scope" value="Bacteria"/>
</dbReference>
<dbReference type="OrthoDB" id="9804023at2"/>
<dbReference type="SMART" id="SM00460">
    <property type="entry name" value="TGc"/>
    <property type="match status" value="1"/>
</dbReference>
<keyword evidence="3" id="KW-1185">Reference proteome</keyword>
<evidence type="ECO:0000259" key="1">
    <source>
        <dbReference type="SMART" id="SM00460"/>
    </source>
</evidence>
<dbReference type="STRING" id="1294273.roselon_03356"/>
<evidence type="ECO:0000313" key="3">
    <source>
        <dbReference type="Proteomes" id="UP000019593"/>
    </source>
</evidence>
<dbReference type="Pfam" id="PF08379">
    <property type="entry name" value="Bact_transglu_N"/>
    <property type="match status" value="1"/>
</dbReference>
<dbReference type="PATRIC" id="fig|1294273.3.peg.3314"/>
<dbReference type="InterPro" id="IPR038765">
    <property type="entry name" value="Papain-like_cys_pep_sf"/>
</dbReference>
<dbReference type="AlphaFoldDB" id="W8RWN1"/>
<gene>
    <name evidence="2" type="ORF">roselon_03356</name>
</gene>
<dbReference type="HOGENOM" id="CLU_008973_1_2_5"/>
<dbReference type="RefSeq" id="WP_025313241.1">
    <property type="nucleotide sequence ID" value="NZ_CP004372.1"/>
</dbReference>
<accession>W8RWN1</accession>
<dbReference type="KEGG" id="red:roselon_03356"/>
<dbReference type="Proteomes" id="UP000019593">
    <property type="component" value="Chromosome"/>
</dbReference>
<dbReference type="InterPro" id="IPR013589">
    <property type="entry name" value="Bac_transglu_N"/>
</dbReference>
<feature type="domain" description="Transglutaminase-like" evidence="1">
    <location>
        <begin position="159"/>
        <end position="223"/>
    </location>
</feature>
<name>W8RWN1_9RHOB</name>
<proteinExistence type="predicted"/>
<dbReference type="Gene3D" id="3.10.620.30">
    <property type="match status" value="1"/>
</dbReference>
<dbReference type="Pfam" id="PF01841">
    <property type="entry name" value="Transglut_core"/>
    <property type="match status" value="1"/>
</dbReference>
<dbReference type="InterPro" id="IPR002931">
    <property type="entry name" value="Transglutaminase-like"/>
</dbReference>
<reference evidence="2 3" key="1">
    <citation type="submission" date="2013-03" db="EMBL/GenBank/DDBJ databases">
        <authorList>
            <person name="Fiebig A."/>
            <person name="Goeker M."/>
            <person name="Klenk H.-P.P."/>
        </authorList>
    </citation>
    <scope>NUCLEOTIDE SEQUENCE [LARGE SCALE GENOMIC DNA]</scope>
    <source>
        <strain evidence="3">DSM 19469</strain>
    </source>
</reference>
<dbReference type="PANTHER" id="PTHR33490">
    <property type="entry name" value="BLR5614 PROTEIN-RELATED"/>
    <property type="match status" value="1"/>
</dbReference>
<protein>
    <recommendedName>
        <fullName evidence="1">Transglutaminase-like domain-containing protein</fullName>
    </recommendedName>
</protein>
<dbReference type="EMBL" id="CP004372">
    <property type="protein sequence ID" value="AHM05614.1"/>
    <property type="molecule type" value="Genomic_DNA"/>
</dbReference>
<dbReference type="SUPFAM" id="SSF54001">
    <property type="entry name" value="Cysteine proteinases"/>
    <property type="match status" value="1"/>
</dbReference>
<organism evidence="2 3">
    <name type="scientific">Roseicyclus elongatus DSM 19469</name>
    <dbReference type="NCBI Taxonomy" id="1294273"/>
    <lineage>
        <taxon>Bacteria</taxon>
        <taxon>Pseudomonadati</taxon>
        <taxon>Pseudomonadota</taxon>
        <taxon>Alphaproteobacteria</taxon>
        <taxon>Rhodobacterales</taxon>
        <taxon>Roseobacteraceae</taxon>
        <taxon>Roseicyclus</taxon>
    </lineage>
</organism>